<dbReference type="RefSeq" id="XP_014562033.1">
    <property type="nucleotide sequence ID" value="XM_014706547.1"/>
</dbReference>
<reference evidence="2 3" key="1">
    <citation type="journal article" date="2013" name="PLoS Genet.">
        <title>Comparative genome structure, secondary metabolite, and effector coding capacity across Cochliobolus pathogens.</title>
        <authorList>
            <person name="Condon B.J."/>
            <person name="Leng Y."/>
            <person name="Wu D."/>
            <person name="Bushley K.E."/>
            <person name="Ohm R.A."/>
            <person name="Otillar R."/>
            <person name="Martin J."/>
            <person name="Schackwitz W."/>
            <person name="Grimwood J."/>
            <person name="MohdZainudin N."/>
            <person name="Xue C."/>
            <person name="Wang R."/>
            <person name="Manning V.A."/>
            <person name="Dhillon B."/>
            <person name="Tu Z.J."/>
            <person name="Steffenson B.J."/>
            <person name="Salamov A."/>
            <person name="Sun H."/>
            <person name="Lowry S."/>
            <person name="LaButti K."/>
            <person name="Han J."/>
            <person name="Copeland A."/>
            <person name="Lindquist E."/>
            <person name="Barry K."/>
            <person name="Schmutz J."/>
            <person name="Baker S.E."/>
            <person name="Ciuffetti L.M."/>
            <person name="Grigoriev I.V."/>
            <person name="Zhong S."/>
            <person name="Turgeon B.G."/>
        </authorList>
    </citation>
    <scope>NUCLEOTIDE SEQUENCE [LARGE SCALE GENOMIC DNA]</scope>
    <source>
        <strain evidence="2 3">FI3</strain>
    </source>
</reference>
<organism evidence="2 3">
    <name type="scientific">Bipolaris victoriae (strain FI3)</name>
    <name type="common">Victoria blight of oats agent</name>
    <name type="synonym">Cochliobolus victoriae</name>
    <dbReference type="NCBI Taxonomy" id="930091"/>
    <lineage>
        <taxon>Eukaryota</taxon>
        <taxon>Fungi</taxon>
        <taxon>Dikarya</taxon>
        <taxon>Ascomycota</taxon>
        <taxon>Pezizomycotina</taxon>
        <taxon>Dothideomycetes</taxon>
        <taxon>Pleosporomycetidae</taxon>
        <taxon>Pleosporales</taxon>
        <taxon>Pleosporineae</taxon>
        <taxon>Pleosporaceae</taxon>
        <taxon>Bipolaris</taxon>
    </lineage>
</organism>
<dbReference type="Proteomes" id="UP000054337">
    <property type="component" value="Unassembled WGS sequence"/>
</dbReference>
<dbReference type="HOGENOM" id="CLU_057353_0_0_1"/>
<evidence type="ECO:0000313" key="3">
    <source>
        <dbReference type="Proteomes" id="UP000054337"/>
    </source>
</evidence>
<proteinExistence type="predicted"/>
<gene>
    <name evidence="2" type="ORF">COCVIDRAFT_11432</name>
</gene>
<feature type="region of interest" description="Disordered" evidence="1">
    <location>
        <begin position="29"/>
        <end position="50"/>
    </location>
</feature>
<feature type="compositionally biased region" description="Acidic residues" evidence="1">
    <location>
        <begin position="137"/>
        <end position="146"/>
    </location>
</feature>
<accession>W7EQC0</accession>
<protein>
    <submittedName>
        <fullName evidence="2">Uncharacterized protein</fullName>
    </submittedName>
</protein>
<evidence type="ECO:0000256" key="1">
    <source>
        <dbReference type="SAM" id="MobiDB-lite"/>
    </source>
</evidence>
<keyword evidence="3" id="KW-1185">Reference proteome</keyword>
<sequence length="380" mass="42718">MPLPTPTQSMQPHPWCAATHLYPQNVSTNLHSSHPSTRLHPRLPRTHARTNSSDLKSLIDEHIAWQDNAIRPGTRGTLLVDWDGSGEPLLSYRSGRVFASLVGGEGGAGVVDGVDREDEEDEDGGFEEKEGSLLEYPGEDEDGGGILGLEEEERGVREVLEEMLETMVRREGVMEGKGKDVFEEEEKGKEIVGEQEKKGKGEVQVGFLIRRKPVPVRQSGPVQQSVIVQQSGDEGKKDVGVNVSVDKAVPEAGKVLREVPAEEQVERFPLFYRYEEVPREREEVKRKQNRRSVGRLAEVLKEEGLEVWGMLKYEGKELMAVLKYEGKGLLEEVKEDGKELLVGWKEEGRWLSVVLRNEWRDGRMFVGRGIKKVVKIFFGV</sequence>
<dbReference type="AlphaFoldDB" id="W7EQC0"/>
<name>W7EQC0_BIPV3</name>
<feature type="region of interest" description="Disordered" evidence="1">
    <location>
        <begin position="109"/>
        <end position="146"/>
    </location>
</feature>
<feature type="compositionally biased region" description="Acidic residues" evidence="1">
    <location>
        <begin position="115"/>
        <end position="125"/>
    </location>
</feature>
<feature type="compositionally biased region" description="Basic residues" evidence="1">
    <location>
        <begin position="37"/>
        <end position="48"/>
    </location>
</feature>
<dbReference type="EMBL" id="KI968693">
    <property type="protein sequence ID" value="EUN32528.1"/>
    <property type="molecule type" value="Genomic_DNA"/>
</dbReference>
<evidence type="ECO:0000313" key="2">
    <source>
        <dbReference type="EMBL" id="EUN32528.1"/>
    </source>
</evidence>
<dbReference type="GeneID" id="26250529"/>